<dbReference type="AlphaFoldDB" id="A0A2T8FBN1"/>
<keyword evidence="2" id="KW-1185">Reference proteome</keyword>
<accession>A0A2T8FBN1</accession>
<dbReference type="SUPFAM" id="SSF52540">
    <property type="entry name" value="P-loop containing nucleoside triphosphate hydrolases"/>
    <property type="match status" value="1"/>
</dbReference>
<name>A0A2T8FBN1_9ACTN</name>
<proteinExistence type="predicted"/>
<dbReference type="EMBL" id="QDGZ01000003">
    <property type="protein sequence ID" value="PVG83119.1"/>
    <property type="molecule type" value="Genomic_DNA"/>
</dbReference>
<organism evidence="1 2">
    <name type="scientific">Nocardioides gansuensis</name>
    <dbReference type="NCBI Taxonomy" id="2138300"/>
    <lineage>
        <taxon>Bacteria</taxon>
        <taxon>Bacillati</taxon>
        <taxon>Actinomycetota</taxon>
        <taxon>Actinomycetes</taxon>
        <taxon>Propionibacteriales</taxon>
        <taxon>Nocardioidaceae</taxon>
        <taxon>Nocardioides</taxon>
    </lineage>
</organism>
<dbReference type="OrthoDB" id="5144031at2"/>
<evidence type="ECO:0000313" key="2">
    <source>
        <dbReference type="Proteomes" id="UP000246018"/>
    </source>
</evidence>
<dbReference type="RefSeq" id="WP_116571599.1">
    <property type="nucleotide sequence ID" value="NZ_QDGZ01000003.1"/>
</dbReference>
<dbReference type="Proteomes" id="UP000246018">
    <property type="component" value="Unassembled WGS sequence"/>
</dbReference>
<dbReference type="InterPro" id="IPR027417">
    <property type="entry name" value="P-loop_NTPase"/>
</dbReference>
<gene>
    <name evidence="1" type="ORF">DDE18_07270</name>
</gene>
<evidence type="ECO:0008006" key="3">
    <source>
        <dbReference type="Google" id="ProtNLM"/>
    </source>
</evidence>
<protein>
    <recommendedName>
        <fullName evidence="3">Sulfotransferase family protein</fullName>
    </recommendedName>
</protein>
<comment type="caution">
    <text evidence="1">The sequence shown here is derived from an EMBL/GenBank/DDBJ whole genome shotgun (WGS) entry which is preliminary data.</text>
</comment>
<sequence length="360" mass="39754">MAERVILHIGSMKSGTSFVQNVLGNNRAVLAEHGISLAGQKWRDQVKAVQDVIGQGGEGQPPLRRNGPWRRLVKEIDAWQGTAVVSMEFLAPRNAAKIELIRDSFDAPVDVVLTGRDLARNLTAMWLESVQNGSATTWAHYLEAVRAEDRGNADGRAFWRHQGLASIAGRWSDAVGPEHFTLVTVPQKGAPADLLWTRFASLLGIDPATCSLGVRANPSIGLATALVLRELNEELAKGDPAAEEGTNPQRYHDLLVKHLLTKRALAHRHAQEPRLGLDARWVLKRGTEEVRRLREAGHRVVGDLDELVPRPVPGVQPSDVSLQERHAAAMEALTRMVQISARREDRNRRRLAEAKEAAQR</sequence>
<evidence type="ECO:0000313" key="1">
    <source>
        <dbReference type="EMBL" id="PVG83119.1"/>
    </source>
</evidence>
<reference evidence="1 2" key="1">
    <citation type="submission" date="2018-04" db="EMBL/GenBank/DDBJ databases">
        <title>Genome of Nocardioides gansuensis WSJ-1.</title>
        <authorList>
            <person name="Wu S."/>
            <person name="Wang G."/>
        </authorList>
    </citation>
    <scope>NUCLEOTIDE SEQUENCE [LARGE SCALE GENOMIC DNA]</scope>
    <source>
        <strain evidence="1 2">WSJ-1</strain>
    </source>
</reference>